<reference evidence="2" key="1">
    <citation type="journal article" date="2023" name="Hortic. Res.">
        <title>A chromosome-level phased genome enabling allele-level studies in sweet orange: a case study on citrus Huanglongbing tolerance.</title>
        <authorList>
            <person name="Wu B."/>
            <person name="Yu Q."/>
            <person name="Deng Z."/>
            <person name="Duan Y."/>
            <person name="Luo F."/>
            <person name="Gmitter F. Jr."/>
        </authorList>
    </citation>
    <scope>NUCLEOTIDE SEQUENCE [LARGE SCALE GENOMIC DNA]</scope>
    <source>
        <strain evidence="2">cv. Valencia</strain>
    </source>
</reference>
<protein>
    <submittedName>
        <fullName evidence="1">FCP1 domain-containing protein</fullName>
    </submittedName>
</protein>
<evidence type="ECO:0000313" key="1">
    <source>
        <dbReference type="EMBL" id="KAH9797600.1"/>
    </source>
</evidence>
<organism evidence="1 2">
    <name type="scientific">Citrus sinensis</name>
    <name type="common">Sweet orange</name>
    <name type="synonym">Citrus aurantium var. sinensis</name>
    <dbReference type="NCBI Taxonomy" id="2711"/>
    <lineage>
        <taxon>Eukaryota</taxon>
        <taxon>Viridiplantae</taxon>
        <taxon>Streptophyta</taxon>
        <taxon>Embryophyta</taxon>
        <taxon>Tracheophyta</taxon>
        <taxon>Spermatophyta</taxon>
        <taxon>Magnoliopsida</taxon>
        <taxon>eudicotyledons</taxon>
        <taxon>Gunneridae</taxon>
        <taxon>Pentapetalae</taxon>
        <taxon>rosids</taxon>
        <taxon>malvids</taxon>
        <taxon>Sapindales</taxon>
        <taxon>Rutaceae</taxon>
        <taxon>Aurantioideae</taxon>
        <taxon>Citrus</taxon>
    </lineage>
</organism>
<dbReference type="Proteomes" id="UP000829398">
    <property type="component" value="Chromosome 2"/>
</dbReference>
<comment type="caution">
    <text evidence="1">The sequence shown here is derived from an EMBL/GenBank/DDBJ whole genome shotgun (WGS) entry which is preliminary data.</text>
</comment>
<keyword evidence="2" id="KW-1185">Reference proteome</keyword>
<gene>
    <name evidence="1" type="ORF">KPL71_005920</name>
</gene>
<name>A0ACB8NJ55_CITSI</name>
<sequence length="485" mass="54100">MEASTLGFNCEDGIRHRELVDEESSHFQVQPPIFVDSTTIGRMEPTHICSSDLETIFSPILEPVEIFCGSNVDYAAGNNEGSRVPGVGTDDGDDNRSSCDYQTCNVSDFFISDMIIASLPLDGNADVITETNPFPDYKCAEPNMFFDVADECMMLPFLEDTAKSSNTIDVKSHEVASIEQDNGSLYLAINQMKSFNQESDVNANSDQAQHFDPQFFIKYLPELSDIANFRPTASPKETQGRKSVTLVLDLDETLVHSTLEYCDDADFTFTVFFNMKEHTVYVKQRPHLKTFLERVAEMFEVVIFTASQSIYAAQLLDILDPDGKLISRRVYRESCIFSDGTYTKDLTVLGVDLAKVAIIDNSPQVFRLQVNNGIPIESWFDDPSDCSLISLLPFLDILADAEDVRPIIAKTFGIGGWAMNQAIERGFAIGPAHFSPVYFPMGNAATGSFLHIYLPKHMQPHHLSLERPPWFASVMDGLDHLIPNA</sequence>
<evidence type="ECO:0000313" key="2">
    <source>
        <dbReference type="Proteomes" id="UP000829398"/>
    </source>
</evidence>
<dbReference type="EMBL" id="CM039171">
    <property type="protein sequence ID" value="KAH9797600.1"/>
    <property type="molecule type" value="Genomic_DNA"/>
</dbReference>
<accession>A0ACB8NJ55</accession>
<proteinExistence type="predicted"/>